<dbReference type="GO" id="GO:0009507">
    <property type="term" value="C:chloroplast"/>
    <property type="evidence" value="ECO:0007669"/>
    <property type="project" value="TreeGrafter"/>
</dbReference>
<proteinExistence type="predicted"/>
<dbReference type="PROSITE" id="PS50054">
    <property type="entry name" value="TYR_PHOSPHATASE_DUAL"/>
    <property type="match status" value="1"/>
</dbReference>
<dbReference type="InterPro" id="IPR000340">
    <property type="entry name" value="Dual-sp_phosphatase_cat-dom"/>
</dbReference>
<dbReference type="GO" id="GO:0005983">
    <property type="term" value="P:starch catabolic process"/>
    <property type="evidence" value="ECO:0007669"/>
    <property type="project" value="TreeGrafter"/>
</dbReference>
<gene>
    <name evidence="1" type="ORF">BQ4739_LOCUS5448</name>
</gene>
<accession>A0A383VKS3</accession>
<evidence type="ECO:0000313" key="2">
    <source>
        <dbReference type="Proteomes" id="UP000256970"/>
    </source>
</evidence>
<dbReference type="CDD" id="cd14526">
    <property type="entry name" value="DSP_laforin-like"/>
    <property type="match status" value="1"/>
</dbReference>
<dbReference type="OrthoDB" id="273181at2759"/>
<dbReference type="InterPro" id="IPR052832">
    <property type="entry name" value="Starch-Glucan_Phosphatase"/>
</dbReference>
<dbReference type="InterPro" id="IPR045204">
    <property type="entry name" value="DSP_laforin-like"/>
</dbReference>
<name>A0A383VKS3_TETOB</name>
<dbReference type="AlphaFoldDB" id="A0A383VKS3"/>
<dbReference type="Gene3D" id="3.90.190.10">
    <property type="entry name" value="Protein tyrosine phosphatase superfamily"/>
    <property type="match status" value="1"/>
</dbReference>
<dbReference type="EMBL" id="FNXT01000521">
    <property type="protein sequence ID" value="SZX64976.1"/>
    <property type="molecule type" value="Genomic_DNA"/>
</dbReference>
<dbReference type="Proteomes" id="UP000256970">
    <property type="component" value="Unassembled WGS sequence"/>
</dbReference>
<dbReference type="PANTHER" id="PTHR46642">
    <property type="entry name" value="DUAL SPECIFICITY PHOSPHATASE, SUBGROUP, CATALYTIC DOMAIN"/>
    <property type="match status" value="1"/>
</dbReference>
<keyword evidence="2" id="KW-1185">Reference proteome</keyword>
<dbReference type="Pfam" id="PF00782">
    <property type="entry name" value="DSPc"/>
    <property type="match status" value="1"/>
</dbReference>
<dbReference type="PROSITE" id="PS50056">
    <property type="entry name" value="TYR_PHOSPHATASE_2"/>
    <property type="match status" value="1"/>
</dbReference>
<dbReference type="STRING" id="3088.A0A383VKS3"/>
<dbReference type="GO" id="GO:2001070">
    <property type="term" value="F:starch binding"/>
    <property type="evidence" value="ECO:0007669"/>
    <property type="project" value="TreeGrafter"/>
</dbReference>
<dbReference type="InterPro" id="IPR020422">
    <property type="entry name" value="TYR_PHOSPHATASE_DUAL_dom"/>
</dbReference>
<dbReference type="GO" id="GO:0019203">
    <property type="term" value="F:carbohydrate phosphatase activity"/>
    <property type="evidence" value="ECO:0007669"/>
    <property type="project" value="InterPro"/>
</dbReference>
<dbReference type="SMART" id="SM00195">
    <property type="entry name" value="DSPc"/>
    <property type="match status" value="1"/>
</dbReference>
<protein>
    <submittedName>
        <fullName evidence="1">Uncharacterized protein</fullName>
    </submittedName>
</protein>
<dbReference type="InterPro" id="IPR029021">
    <property type="entry name" value="Prot-tyrosine_phosphatase-like"/>
</dbReference>
<sequence>MAKQMHWDTPFEYHFDRGLYFHEVAPGLCCGTQPRNPAEVEQLAKRHGINVIVNLQQDKDMQHWGVDFEANQRKCTELGLQLIRKPAIDFDPHSLRKTLPTAVKEVGLAIQQGKRVYVHCTAGLGRAPAVCIGYLYWYGPYLSLHEAYDHLTSIRPCGPKKEAIRGATFDILDDRHFDQFFGLPEDAWAFLNQDDKHRLQQRLYDHWH</sequence>
<dbReference type="SUPFAM" id="SSF52799">
    <property type="entry name" value="(Phosphotyrosine protein) phosphatases II"/>
    <property type="match status" value="1"/>
</dbReference>
<reference evidence="1 2" key="1">
    <citation type="submission" date="2016-10" db="EMBL/GenBank/DDBJ databases">
        <authorList>
            <person name="Cai Z."/>
        </authorList>
    </citation>
    <scope>NUCLEOTIDE SEQUENCE [LARGE SCALE GENOMIC DNA]</scope>
</reference>
<dbReference type="PANTHER" id="PTHR46642:SF2">
    <property type="entry name" value="PHOSPHOGLUCAN PHOSPHATASE LSF2, CHLOROPLASTIC"/>
    <property type="match status" value="1"/>
</dbReference>
<evidence type="ECO:0000313" key="1">
    <source>
        <dbReference type="EMBL" id="SZX64976.1"/>
    </source>
</evidence>
<dbReference type="GO" id="GO:0004721">
    <property type="term" value="F:phosphoprotein phosphatase activity"/>
    <property type="evidence" value="ECO:0007669"/>
    <property type="project" value="UniProtKB-KW"/>
</dbReference>
<organism evidence="1 2">
    <name type="scientific">Tetradesmus obliquus</name>
    <name type="common">Green alga</name>
    <name type="synonym">Acutodesmus obliquus</name>
    <dbReference type="NCBI Taxonomy" id="3088"/>
    <lineage>
        <taxon>Eukaryota</taxon>
        <taxon>Viridiplantae</taxon>
        <taxon>Chlorophyta</taxon>
        <taxon>core chlorophytes</taxon>
        <taxon>Chlorophyceae</taxon>
        <taxon>CS clade</taxon>
        <taxon>Sphaeropleales</taxon>
        <taxon>Scenedesmaceae</taxon>
        <taxon>Tetradesmus</taxon>
    </lineage>
</organism>
<dbReference type="InterPro" id="IPR000387">
    <property type="entry name" value="Tyr_Pase_dom"/>
</dbReference>